<evidence type="ECO:0000256" key="2">
    <source>
        <dbReference type="ARBA" id="ARBA00008705"/>
    </source>
</evidence>
<name>A0AA47NTZ1_MERPO</name>
<comment type="catalytic activity">
    <reaction evidence="12">
        <text>Fe(III)-heme b-[protein] + nitric oxide + H2O = Fe(II)-heme b-[protein] + nitrite + 2 H(+)</text>
        <dbReference type="Rhea" id="RHEA:77711"/>
        <dbReference type="Rhea" id="RHEA-COMP:18975"/>
        <dbReference type="Rhea" id="RHEA-COMP:18976"/>
        <dbReference type="ChEBI" id="CHEBI:15377"/>
        <dbReference type="ChEBI" id="CHEBI:15378"/>
        <dbReference type="ChEBI" id="CHEBI:16301"/>
        <dbReference type="ChEBI" id="CHEBI:16480"/>
        <dbReference type="ChEBI" id="CHEBI:55376"/>
        <dbReference type="ChEBI" id="CHEBI:60344"/>
    </reaction>
    <physiologicalReaction direction="right-to-left" evidence="12">
        <dbReference type="Rhea" id="RHEA:77713"/>
    </physiologicalReaction>
</comment>
<keyword evidence="14" id="KW-0561">Oxygen transport</keyword>
<dbReference type="Gene3D" id="1.10.490.10">
    <property type="entry name" value="Globins"/>
    <property type="match status" value="1"/>
</dbReference>
<evidence type="ECO:0000256" key="14">
    <source>
        <dbReference type="RuleBase" id="RU000356"/>
    </source>
</evidence>
<accession>A0AA47NTZ1</accession>
<keyword evidence="5" id="KW-0479">Metal-binding</keyword>
<dbReference type="AlphaFoldDB" id="A0AA47NTZ1"/>
<dbReference type="GO" id="GO:0020037">
    <property type="term" value="F:heme binding"/>
    <property type="evidence" value="ECO:0007669"/>
    <property type="project" value="InterPro"/>
</dbReference>
<dbReference type="GO" id="GO:0019825">
    <property type="term" value="F:oxygen binding"/>
    <property type="evidence" value="ECO:0007669"/>
    <property type="project" value="InterPro"/>
</dbReference>
<organism evidence="16 17">
    <name type="scientific">Merluccius polli</name>
    <name type="common">Benguela hake</name>
    <name type="synonym">Merluccius cadenati</name>
    <dbReference type="NCBI Taxonomy" id="89951"/>
    <lineage>
        <taxon>Eukaryota</taxon>
        <taxon>Metazoa</taxon>
        <taxon>Chordata</taxon>
        <taxon>Craniata</taxon>
        <taxon>Vertebrata</taxon>
        <taxon>Euteleostomi</taxon>
        <taxon>Actinopterygii</taxon>
        <taxon>Neopterygii</taxon>
        <taxon>Teleostei</taxon>
        <taxon>Neoteleostei</taxon>
        <taxon>Acanthomorphata</taxon>
        <taxon>Zeiogadaria</taxon>
        <taxon>Gadariae</taxon>
        <taxon>Gadiformes</taxon>
        <taxon>Gadoidei</taxon>
        <taxon>Merlucciidae</taxon>
        <taxon>Merluccius</taxon>
    </lineage>
</organism>
<evidence type="ECO:0000256" key="9">
    <source>
        <dbReference type="ARBA" id="ARBA00044562"/>
    </source>
</evidence>
<comment type="catalytic activity">
    <reaction evidence="13">
        <text>H2O2 + AH2 = A + 2 H2O</text>
        <dbReference type="Rhea" id="RHEA:30275"/>
        <dbReference type="ChEBI" id="CHEBI:13193"/>
        <dbReference type="ChEBI" id="CHEBI:15377"/>
        <dbReference type="ChEBI" id="CHEBI:16240"/>
        <dbReference type="ChEBI" id="CHEBI:17499"/>
    </reaction>
    <physiologicalReaction direction="left-to-right" evidence="13">
        <dbReference type="Rhea" id="RHEA:30276"/>
    </physiologicalReaction>
</comment>
<evidence type="ECO:0000256" key="13">
    <source>
        <dbReference type="ARBA" id="ARBA00049899"/>
    </source>
</evidence>
<dbReference type="PRINTS" id="PR01906">
    <property type="entry name" value="FISHGLOBIN"/>
</dbReference>
<evidence type="ECO:0000256" key="11">
    <source>
        <dbReference type="ARBA" id="ARBA00047393"/>
    </source>
</evidence>
<evidence type="ECO:0000256" key="3">
    <source>
        <dbReference type="ARBA" id="ARBA00012682"/>
    </source>
</evidence>
<comment type="catalytic activity">
    <reaction evidence="7">
        <text>Fe(II)-heme b-[protein] + nitric oxide + O2 = Fe(III)-heme b-[protein] + nitrate</text>
        <dbReference type="Rhea" id="RHEA:78091"/>
        <dbReference type="Rhea" id="RHEA-COMP:18975"/>
        <dbReference type="Rhea" id="RHEA-COMP:18976"/>
        <dbReference type="ChEBI" id="CHEBI:15379"/>
        <dbReference type="ChEBI" id="CHEBI:16480"/>
        <dbReference type="ChEBI" id="CHEBI:17632"/>
        <dbReference type="ChEBI" id="CHEBI:55376"/>
        <dbReference type="ChEBI" id="CHEBI:60344"/>
    </reaction>
    <physiologicalReaction direction="left-to-right" evidence="7">
        <dbReference type="Rhea" id="RHEA:78092"/>
    </physiologicalReaction>
</comment>
<gene>
    <name evidence="16" type="primary">cygb1</name>
    <name evidence="16" type="ORF">N1851_027973</name>
</gene>
<dbReference type="GO" id="GO:0004784">
    <property type="term" value="F:superoxide dismutase activity"/>
    <property type="evidence" value="ECO:0007669"/>
    <property type="project" value="UniProtKB-EC"/>
</dbReference>
<reference evidence="16" key="1">
    <citation type="journal article" date="2023" name="Front. Mar. Sci.">
        <title>A new Merluccius polli reference genome to investigate the effects of global change in West African waters.</title>
        <authorList>
            <person name="Mateo J.L."/>
            <person name="Blanco-Fernandez C."/>
            <person name="Garcia-Vazquez E."/>
            <person name="Machado-Schiaffino G."/>
        </authorList>
    </citation>
    <scope>NUCLEOTIDE SEQUENCE</scope>
    <source>
        <strain evidence="16">C29</strain>
        <tissue evidence="16">Fin</tissue>
    </source>
</reference>
<evidence type="ECO:0000256" key="10">
    <source>
        <dbReference type="ARBA" id="ARBA00044569"/>
    </source>
</evidence>
<evidence type="ECO:0000259" key="15">
    <source>
        <dbReference type="PROSITE" id="PS01033"/>
    </source>
</evidence>
<evidence type="ECO:0000256" key="1">
    <source>
        <dbReference type="ARBA" id="ARBA00002650"/>
    </source>
</evidence>
<dbReference type="SUPFAM" id="SSF46458">
    <property type="entry name" value="Globin-like"/>
    <property type="match status" value="1"/>
</dbReference>
<dbReference type="PROSITE" id="PS01033">
    <property type="entry name" value="GLOBIN"/>
    <property type="match status" value="1"/>
</dbReference>
<dbReference type="EMBL" id="JAOPHQ010005224">
    <property type="protein sequence ID" value="KAK0136132.1"/>
    <property type="molecule type" value="Genomic_DNA"/>
</dbReference>
<dbReference type="InterPro" id="IPR009050">
    <property type="entry name" value="Globin-like_sf"/>
</dbReference>
<evidence type="ECO:0000256" key="12">
    <source>
        <dbReference type="ARBA" id="ARBA00048118"/>
    </source>
</evidence>
<protein>
    <recommendedName>
        <fullName evidence="3">superoxide dismutase</fullName>
        <ecNumber evidence="3">1.15.1.1</ecNumber>
    </recommendedName>
    <alternativeName>
        <fullName evidence="8">Nitrite reductase CYGB</fullName>
    </alternativeName>
    <alternativeName>
        <fullName evidence="10">Pseudoperoxidase CYGB</fullName>
    </alternativeName>
    <alternativeName>
        <fullName evidence="9">Superoxide dismutase CYGB</fullName>
    </alternativeName>
</protein>
<evidence type="ECO:0000256" key="4">
    <source>
        <dbReference type="ARBA" id="ARBA00022617"/>
    </source>
</evidence>
<feature type="domain" description="Globin" evidence="15">
    <location>
        <begin position="20"/>
        <end position="169"/>
    </location>
</feature>
<evidence type="ECO:0000256" key="7">
    <source>
        <dbReference type="ARBA" id="ARBA00044448"/>
    </source>
</evidence>
<comment type="similarity">
    <text evidence="2 14">Belongs to the globin family.</text>
</comment>
<dbReference type="GO" id="GO:0005344">
    <property type="term" value="F:oxygen carrier activity"/>
    <property type="evidence" value="ECO:0007669"/>
    <property type="project" value="UniProtKB-KW"/>
</dbReference>
<sequence length="191" mass="21396">MERASEEEVEVEAEAEAPVPLSDGERLIIQDTWAKVYLNSEDVGVAILLRLFSNSPSSKRLFSQFRDVEDPLELERSTQLRQHALMVMKAINTVVENIHNDDKMASVLKSVSKVHAIRHRVDPGYFKILCVAILEVLGETYPEVVTAEVAAAWTKLLANVCLMVAAVYEELGWTSENQDHHQDHHDTSSGS</sequence>
<dbReference type="Proteomes" id="UP001174136">
    <property type="component" value="Unassembled WGS sequence"/>
</dbReference>
<keyword evidence="14" id="KW-0813">Transport</keyword>
<evidence type="ECO:0000256" key="5">
    <source>
        <dbReference type="ARBA" id="ARBA00022723"/>
    </source>
</evidence>
<dbReference type="InterPro" id="IPR012292">
    <property type="entry name" value="Globin/Proto"/>
</dbReference>
<evidence type="ECO:0000313" key="16">
    <source>
        <dbReference type="EMBL" id="KAK0136132.1"/>
    </source>
</evidence>
<dbReference type="EC" id="1.15.1.1" evidence="3"/>
<keyword evidence="17" id="KW-1185">Reference proteome</keyword>
<evidence type="ECO:0000313" key="17">
    <source>
        <dbReference type="Proteomes" id="UP001174136"/>
    </source>
</evidence>
<dbReference type="PANTHER" id="PTHR46783">
    <property type="entry name" value="CYTOGLOBIN"/>
    <property type="match status" value="1"/>
</dbReference>
<keyword evidence="6" id="KW-0408">Iron</keyword>
<comment type="function">
    <text evidence="1">Involved in oxygen transport from gills to the various peripheral tissues.</text>
</comment>
<comment type="catalytic activity">
    <reaction evidence="11">
        <text>2 superoxide + 2 H(+) = H2O2 + O2</text>
        <dbReference type="Rhea" id="RHEA:20696"/>
        <dbReference type="ChEBI" id="CHEBI:15378"/>
        <dbReference type="ChEBI" id="CHEBI:15379"/>
        <dbReference type="ChEBI" id="CHEBI:16240"/>
        <dbReference type="ChEBI" id="CHEBI:18421"/>
        <dbReference type="EC" id="1.15.1.1"/>
    </reaction>
    <physiologicalReaction direction="left-to-right" evidence="11">
        <dbReference type="Rhea" id="RHEA:20697"/>
    </physiologicalReaction>
</comment>
<proteinExistence type="inferred from homology"/>
<comment type="caution">
    <text evidence="16">The sequence shown here is derived from an EMBL/GenBank/DDBJ whole genome shotgun (WGS) entry which is preliminary data.</text>
</comment>
<keyword evidence="4 14" id="KW-0349">Heme</keyword>
<dbReference type="PANTHER" id="PTHR46783:SF1">
    <property type="entry name" value="CYTOGLOBIN-1-RELATED"/>
    <property type="match status" value="1"/>
</dbReference>
<evidence type="ECO:0000256" key="8">
    <source>
        <dbReference type="ARBA" id="ARBA00044551"/>
    </source>
</evidence>
<dbReference type="InterPro" id="IPR000971">
    <property type="entry name" value="Globin"/>
</dbReference>
<dbReference type="Pfam" id="PF00042">
    <property type="entry name" value="Globin"/>
    <property type="match status" value="1"/>
</dbReference>
<dbReference type="GO" id="GO:0005506">
    <property type="term" value="F:iron ion binding"/>
    <property type="evidence" value="ECO:0007669"/>
    <property type="project" value="InterPro"/>
</dbReference>
<dbReference type="InterPro" id="IPR013314">
    <property type="entry name" value="Globin_lamprey/hagfish"/>
</dbReference>
<evidence type="ECO:0000256" key="6">
    <source>
        <dbReference type="ARBA" id="ARBA00023004"/>
    </source>
</evidence>